<dbReference type="InterPro" id="IPR000962">
    <property type="entry name" value="Znf_DskA_TraR"/>
</dbReference>
<organism evidence="6 7">
    <name type="scientific">Burkholderia mayonis</name>
    <dbReference type="NCBI Taxonomy" id="1385591"/>
    <lineage>
        <taxon>Bacteria</taxon>
        <taxon>Pseudomonadati</taxon>
        <taxon>Pseudomonadota</taxon>
        <taxon>Betaproteobacteria</taxon>
        <taxon>Burkholderiales</taxon>
        <taxon>Burkholderiaceae</taxon>
        <taxon>Burkholderia</taxon>
        <taxon>pseudomallei group</taxon>
    </lineage>
</organism>
<proteinExistence type="predicted"/>
<dbReference type="GO" id="GO:0008270">
    <property type="term" value="F:zinc ion binding"/>
    <property type="evidence" value="ECO:0007669"/>
    <property type="project" value="UniProtKB-KW"/>
</dbReference>
<evidence type="ECO:0000256" key="1">
    <source>
        <dbReference type="ARBA" id="ARBA00022723"/>
    </source>
</evidence>
<dbReference type="SUPFAM" id="SSF57716">
    <property type="entry name" value="Glucocorticoid receptor-like (DNA-binding domain)"/>
    <property type="match status" value="1"/>
</dbReference>
<dbReference type="PANTHER" id="PTHR38777:SF1">
    <property type="entry name" value="DNAK SUPPRESSOR PROTEIN"/>
    <property type="match status" value="1"/>
</dbReference>
<dbReference type="Proteomes" id="UP000067711">
    <property type="component" value="Chromosome 1"/>
</dbReference>
<evidence type="ECO:0000313" key="7">
    <source>
        <dbReference type="Proteomes" id="UP000067711"/>
    </source>
</evidence>
<keyword evidence="3" id="KW-0862">Zinc</keyword>
<accession>A0A1B4FYJ4</accession>
<dbReference type="GO" id="GO:1900378">
    <property type="term" value="P:positive regulation of secondary metabolite biosynthetic process"/>
    <property type="evidence" value="ECO:0007669"/>
    <property type="project" value="TreeGrafter"/>
</dbReference>
<evidence type="ECO:0000256" key="3">
    <source>
        <dbReference type="ARBA" id="ARBA00022833"/>
    </source>
</evidence>
<dbReference type="PANTHER" id="PTHR38777">
    <property type="entry name" value="FELS-2 PROPHAGE PROTEIN"/>
    <property type="match status" value="1"/>
</dbReference>
<sequence length="77" mass="8953">MDDFDHASDIEEQYRALAIAAATRQARNNAESEAFCQNEACGEPIPEERRRAIPGCRFCIECQERRELMIKRRYACK</sequence>
<dbReference type="AlphaFoldDB" id="A0A1B4FYJ4"/>
<reference evidence="6 7" key="1">
    <citation type="submission" date="2015-12" db="EMBL/GenBank/DDBJ databases">
        <title>Diversity of Burkholderia near neighbor genomes.</title>
        <authorList>
            <person name="Sahl J."/>
            <person name="Wagner D."/>
            <person name="Keim P."/>
        </authorList>
    </citation>
    <scope>NUCLEOTIDE SEQUENCE [LARGE SCALE GENOMIC DNA]</scope>
    <source>
        <strain evidence="6 7">BDU8</strain>
    </source>
</reference>
<dbReference type="Pfam" id="PF01258">
    <property type="entry name" value="zf-dskA_traR"/>
    <property type="match status" value="1"/>
</dbReference>
<protein>
    <submittedName>
        <fullName evidence="6">Conjugal transfer protein TraR</fullName>
    </submittedName>
</protein>
<evidence type="ECO:0000256" key="2">
    <source>
        <dbReference type="ARBA" id="ARBA00022771"/>
    </source>
</evidence>
<name>A0A1B4FYJ4_9BURK</name>
<evidence type="ECO:0000313" key="6">
    <source>
        <dbReference type="EMBL" id="AOJ08671.1"/>
    </source>
</evidence>
<dbReference type="EMBL" id="CP013389">
    <property type="protein sequence ID" value="AOJ08671.1"/>
    <property type="molecule type" value="Genomic_DNA"/>
</dbReference>
<dbReference type="NCBIfam" id="TIGR02419">
    <property type="entry name" value="C4_traR_proteo"/>
    <property type="match status" value="1"/>
</dbReference>
<keyword evidence="2" id="KW-0863">Zinc-finger</keyword>
<evidence type="ECO:0000256" key="4">
    <source>
        <dbReference type="PROSITE-ProRule" id="PRU00510"/>
    </source>
</evidence>
<dbReference type="InterPro" id="IPR012783">
    <property type="entry name" value="Znf_C4_TraR"/>
</dbReference>
<dbReference type="RefSeq" id="WP_066484126.1">
    <property type="nucleotide sequence ID" value="NZ_CP013389.1"/>
</dbReference>
<evidence type="ECO:0000259" key="5">
    <source>
        <dbReference type="Pfam" id="PF01258"/>
    </source>
</evidence>
<feature type="domain" description="Zinc finger DksA/TraR C4-type" evidence="5">
    <location>
        <begin position="39"/>
        <end position="67"/>
    </location>
</feature>
<gene>
    <name evidence="6" type="ORF">WS71_14700</name>
</gene>
<dbReference type="PROSITE" id="PS51128">
    <property type="entry name" value="ZF_DKSA_2"/>
    <property type="match status" value="1"/>
</dbReference>
<dbReference type="Gene3D" id="1.20.120.910">
    <property type="entry name" value="DksA, coiled-coil domain"/>
    <property type="match status" value="1"/>
</dbReference>
<keyword evidence="1" id="KW-0479">Metal-binding</keyword>
<comment type="caution">
    <text evidence="4">Lacks conserved residue(s) required for the propagation of feature annotation.</text>
</comment>